<keyword evidence="3 5" id="KW-1133">Transmembrane helix</keyword>
<evidence type="ECO:0000256" key="2">
    <source>
        <dbReference type="ARBA" id="ARBA00022692"/>
    </source>
</evidence>
<proteinExistence type="predicted"/>
<dbReference type="InterPro" id="IPR007343">
    <property type="entry name" value="Uncharacterised_pept_Zn_put"/>
</dbReference>
<keyword evidence="7" id="KW-1185">Reference proteome</keyword>
<evidence type="ECO:0000256" key="1">
    <source>
        <dbReference type="ARBA" id="ARBA00004167"/>
    </source>
</evidence>
<evidence type="ECO:0000256" key="5">
    <source>
        <dbReference type="SAM" id="Phobius"/>
    </source>
</evidence>
<accession>A0A2M9R7C2</accession>
<gene>
    <name evidence="6" type="ORF">CDL10_09535</name>
</gene>
<keyword evidence="4 5" id="KW-0472">Membrane</keyword>
<keyword evidence="2 5" id="KW-0812">Transmembrane</keyword>
<dbReference type="PANTHER" id="PTHR30168">
    <property type="entry name" value="PUTATIVE MEMBRANE PROTEIN YPFJ"/>
    <property type="match status" value="1"/>
</dbReference>
<keyword evidence="6" id="KW-0378">Hydrolase</keyword>
<name>A0A2M9R7C2_9FLAO</name>
<dbReference type="GO" id="GO:0006508">
    <property type="term" value="P:proteolysis"/>
    <property type="evidence" value="ECO:0007669"/>
    <property type="project" value="UniProtKB-KW"/>
</dbReference>
<reference evidence="6 7" key="1">
    <citation type="submission" date="2017-06" db="EMBL/GenBank/DDBJ databases">
        <title>Description of Avrilella dinanensis gen. nov. sp. nov.</title>
        <authorList>
            <person name="Leyer C."/>
            <person name="Sassi M."/>
            <person name="Minet J."/>
            <person name="Kayal S."/>
            <person name="Cattoir V."/>
        </authorList>
    </citation>
    <scope>NUCLEOTIDE SEQUENCE [LARGE SCALE GENOMIC DNA]</scope>
    <source>
        <strain evidence="6 7">UR159</strain>
    </source>
</reference>
<keyword evidence="6" id="KW-0645">Protease</keyword>
<dbReference type="GO" id="GO:0008237">
    <property type="term" value="F:metallopeptidase activity"/>
    <property type="evidence" value="ECO:0007669"/>
    <property type="project" value="UniProtKB-KW"/>
</dbReference>
<evidence type="ECO:0000313" key="7">
    <source>
        <dbReference type="Proteomes" id="UP000231960"/>
    </source>
</evidence>
<dbReference type="EMBL" id="NIPO01000001">
    <property type="protein sequence ID" value="PJR04756.1"/>
    <property type="molecule type" value="Genomic_DNA"/>
</dbReference>
<feature type="transmembrane region" description="Helical" evidence="5">
    <location>
        <begin position="24"/>
        <end position="42"/>
    </location>
</feature>
<evidence type="ECO:0000313" key="6">
    <source>
        <dbReference type="EMBL" id="PJR04756.1"/>
    </source>
</evidence>
<organism evidence="6 7">
    <name type="scientific">Avrilella dinanensis</name>
    <dbReference type="NCBI Taxonomy" id="2008672"/>
    <lineage>
        <taxon>Bacteria</taxon>
        <taxon>Pseudomonadati</taxon>
        <taxon>Bacteroidota</taxon>
        <taxon>Flavobacteriia</taxon>
        <taxon>Flavobacteriales</taxon>
        <taxon>Flavobacteriaceae</taxon>
        <taxon>Avrilella</taxon>
    </lineage>
</organism>
<comment type="subcellular location">
    <subcellularLocation>
        <location evidence="1">Membrane</location>
        <topology evidence="1">Single-pass membrane protein</topology>
    </subcellularLocation>
</comment>
<dbReference type="RefSeq" id="WP_100678314.1">
    <property type="nucleotide sequence ID" value="NZ_NIPO01000001.1"/>
</dbReference>
<dbReference type="OrthoDB" id="9774900at2"/>
<sequence>MKWEKRKSDKFEDRRGMSGGQKTLLGGGVIGIIALLLTMFGGETGQMIGTVLQQVQPAEQTTSGTQTRELSEEEKTLGNFSEFVFDINNETWEEIFAQNGMKYQEPGMVLFDDGVNTACGNASSAVGPFYCPADQKVYMDLRFFDELHTRFGAKEGEFAIAYVIAHEIGHHVQNLLGTNEQVRKAQQQTSQVNANKLSVAQELQADFYAGVWASYNEKWLEPGDIEVAISAASAVGDDSIQKRVQGEVNPDSFTHGTSKQRVEWFMKGYQTRDIKQGDTFSALLR</sequence>
<dbReference type="GO" id="GO:0016020">
    <property type="term" value="C:membrane"/>
    <property type="evidence" value="ECO:0007669"/>
    <property type="project" value="UniProtKB-SubCell"/>
</dbReference>
<dbReference type="AlphaFoldDB" id="A0A2M9R7C2"/>
<dbReference type="Proteomes" id="UP000231960">
    <property type="component" value="Unassembled WGS sequence"/>
</dbReference>
<evidence type="ECO:0000256" key="3">
    <source>
        <dbReference type="ARBA" id="ARBA00022989"/>
    </source>
</evidence>
<dbReference type="Pfam" id="PF04228">
    <property type="entry name" value="Zn_peptidase"/>
    <property type="match status" value="1"/>
</dbReference>
<protein>
    <submittedName>
        <fullName evidence="6">Metalloprotease</fullName>
    </submittedName>
</protein>
<keyword evidence="6" id="KW-0482">Metalloprotease</keyword>
<evidence type="ECO:0000256" key="4">
    <source>
        <dbReference type="ARBA" id="ARBA00023136"/>
    </source>
</evidence>
<comment type="caution">
    <text evidence="6">The sequence shown here is derived from an EMBL/GenBank/DDBJ whole genome shotgun (WGS) entry which is preliminary data.</text>
</comment>
<dbReference type="PANTHER" id="PTHR30168:SF0">
    <property type="entry name" value="INNER MEMBRANE PROTEIN"/>
    <property type="match status" value="1"/>
</dbReference>